<proteinExistence type="inferred from homology"/>
<dbReference type="PROSITE" id="PS00165">
    <property type="entry name" value="DEHYDRATASE_SER_THR"/>
    <property type="match status" value="1"/>
</dbReference>
<evidence type="ECO:0000256" key="9">
    <source>
        <dbReference type="ARBA" id="ARBA00023239"/>
    </source>
</evidence>
<comment type="catalytic activity">
    <reaction evidence="10">
        <text>L-serine = pyruvate + NH4(+)</text>
        <dbReference type="Rhea" id="RHEA:19169"/>
        <dbReference type="ChEBI" id="CHEBI:15361"/>
        <dbReference type="ChEBI" id="CHEBI:28938"/>
        <dbReference type="ChEBI" id="CHEBI:33384"/>
        <dbReference type="EC" id="4.3.1.17"/>
    </reaction>
</comment>
<dbReference type="AlphaFoldDB" id="A0AAJ0DF53"/>
<dbReference type="GO" id="GO:0030170">
    <property type="term" value="F:pyridoxal phosphate binding"/>
    <property type="evidence" value="ECO:0007669"/>
    <property type="project" value="InterPro"/>
</dbReference>
<comment type="subcellular location">
    <subcellularLocation>
        <location evidence="2">Cytoplasm</location>
    </subcellularLocation>
</comment>
<dbReference type="EC" id="4.3.1.17" evidence="5"/>
<dbReference type="GO" id="GO:0006565">
    <property type="term" value="P:L-serine catabolic process"/>
    <property type="evidence" value="ECO:0007669"/>
    <property type="project" value="TreeGrafter"/>
</dbReference>
<dbReference type="GO" id="GO:0005737">
    <property type="term" value="C:cytoplasm"/>
    <property type="evidence" value="ECO:0007669"/>
    <property type="project" value="UniProtKB-SubCell"/>
</dbReference>
<dbReference type="InterPro" id="IPR036052">
    <property type="entry name" value="TrpB-like_PALP_sf"/>
</dbReference>
<dbReference type="GO" id="GO:0003941">
    <property type="term" value="F:L-serine ammonia-lyase activity"/>
    <property type="evidence" value="ECO:0007669"/>
    <property type="project" value="UniProtKB-EC"/>
</dbReference>
<gene>
    <name evidence="12" type="primary">CHA1_2</name>
    <name evidence="12" type="ORF">LTR09_005966</name>
</gene>
<protein>
    <recommendedName>
        <fullName evidence="5">L-serine ammonia-lyase</fullName>
        <ecNumber evidence="5">4.3.1.17</ecNumber>
    </recommendedName>
</protein>
<keyword evidence="8" id="KW-0663">Pyridoxal phosphate</keyword>
<dbReference type="Gene3D" id="3.40.50.1100">
    <property type="match status" value="2"/>
</dbReference>
<dbReference type="GO" id="GO:0006094">
    <property type="term" value="P:gluconeogenesis"/>
    <property type="evidence" value="ECO:0007669"/>
    <property type="project" value="UniProtKB-KW"/>
</dbReference>
<evidence type="ECO:0000256" key="5">
    <source>
        <dbReference type="ARBA" id="ARBA00012093"/>
    </source>
</evidence>
<comment type="caution">
    <text evidence="12">The sequence shown here is derived from an EMBL/GenBank/DDBJ whole genome shotgun (WGS) entry which is preliminary data.</text>
</comment>
<keyword evidence="9 12" id="KW-0456">Lyase</keyword>
<name>A0AAJ0DF53_9PEZI</name>
<comment type="cofactor">
    <cofactor evidence="1">
        <name>pyridoxal 5'-phosphate</name>
        <dbReference type="ChEBI" id="CHEBI:597326"/>
    </cofactor>
</comment>
<comment type="similarity">
    <text evidence="4">Belongs to the serine/threonine dehydratase family.</text>
</comment>
<dbReference type="GO" id="GO:0006567">
    <property type="term" value="P:L-threonine catabolic process"/>
    <property type="evidence" value="ECO:0007669"/>
    <property type="project" value="TreeGrafter"/>
</dbReference>
<evidence type="ECO:0000256" key="8">
    <source>
        <dbReference type="ARBA" id="ARBA00022898"/>
    </source>
</evidence>
<sequence>MEFTIEKVPWITTPLIKSNQLSGIAGCNVFLKLENLQPSGSFKSRGVGNFLLAALRRQQSQPSSTNGPAAPIHFYCSSGGNAGLGCVHAAVTLGCPATIVVPLSTKPFMVEKLRTAGASNVIQEGETWAEADKYLREVLMAEAKQSDEGGETAVYVPPFDAQDIWDGNSTVVEEILEQLKEAEKHYKIAKDESTPSAPVLPDVIICSVGGGGLLNGICQGIDKAGLSSQVKVIAMETLGADSLSQSIKKKELITLPGITSIATHLGARRVSAKAFENGLRDMVVSDVAPDAAAVEVCRRIADEQRLLVEPACGVCLVPIYDGSLSRLVPGLRPESNVVVVMCGGSAISLEILADFVERYPYTFE</sequence>
<organism evidence="12 13">
    <name type="scientific">Extremus antarcticus</name>
    <dbReference type="NCBI Taxonomy" id="702011"/>
    <lineage>
        <taxon>Eukaryota</taxon>
        <taxon>Fungi</taxon>
        <taxon>Dikarya</taxon>
        <taxon>Ascomycota</taxon>
        <taxon>Pezizomycotina</taxon>
        <taxon>Dothideomycetes</taxon>
        <taxon>Dothideomycetidae</taxon>
        <taxon>Mycosphaerellales</taxon>
        <taxon>Extremaceae</taxon>
        <taxon>Extremus</taxon>
    </lineage>
</organism>
<keyword evidence="13" id="KW-1185">Reference proteome</keyword>
<evidence type="ECO:0000256" key="10">
    <source>
        <dbReference type="ARBA" id="ARBA00049406"/>
    </source>
</evidence>
<dbReference type="SUPFAM" id="SSF53686">
    <property type="entry name" value="Tryptophan synthase beta subunit-like PLP-dependent enzymes"/>
    <property type="match status" value="1"/>
</dbReference>
<evidence type="ECO:0000256" key="4">
    <source>
        <dbReference type="ARBA" id="ARBA00010869"/>
    </source>
</evidence>
<evidence type="ECO:0000259" key="11">
    <source>
        <dbReference type="Pfam" id="PF00291"/>
    </source>
</evidence>
<evidence type="ECO:0000313" key="13">
    <source>
        <dbReference type="Proteomes" id="UP001271007"/>
    </source>
</evidence>
<dbReference type="Proteomes" id="UP001271007">
    <property type="component" value="Unassembled WGS sequence"/>
</dbReference>
<dbReference type="FunFam" id="3.40.50.1100:FF:000040">
    <property type="entry name" value="L-serine dehydratase, putative"/>
    <property type="match status" value="1"/>
</dbReference>
<evidence type="ECO:0000256" key="3">
    <source>
        <dbReference type="ARBA" id="ARBA00004742"/>
    </source>
</evidence>
<dbReference type="Pfam" id="PF00291">
    <property type="entry name" value="PALP"/>
    <property type="match status" value="1"/>
</dbReference>
<dbReference type="InterPro" id="IPR000634">
    <property type="entry name" value="Ser/Thr_deHydtase_PyrdxlP-BS"/>
</dbReference>
<feature type="domain" description="Tryptophan synthase beta chain-like PALP" evidence="11">
    <location>
        <begin position="12"/>
        <end position="343"/>
    </location>
</feature>
<reference evidence="12" key="1">
    <citation type="submission" date="2023-04" db="EMBL/GenBank/DDBJ databases">
        <title>Black Yeasts Isolated from many extreme environments.</title>
        <authorList>
            <person name="Coleine C."/>
            <person name="Stajich J.E."/>
            <person name="Selbmann L."/>
        </authorList>
    </citation>
    <scope>NUCLEOTIDE SEQUENCE</scope>
    <source>
        <strain evidence="12">CCFEE 5312</strain>
    </source>
</reference>
<dbReference type="PANTHER" id="PTHR48078:SF2">
    <property type="entry name" value="CATABOLIC L-SERINE_THREONINE DEHYDRATASE"/>
    <property type="match status" value="1"/>
</dbReference>
<keyword evidence="6" id="KW-0312">Gluconeogenesis</keyword>
<accession>A0AAJ0DF53</accession>
<dbReference type="EMBL" id="JAWDJX010000018">
    <property type="protein sequence ID" value="KAK3052902.1"/>
    <property type="molecule type" value="Genomic_DNA"/>
</dbReference>
<dbReference type="GO" id="GO:0009097">
    <property type="term" value="P:isoleucine biosynthetic process"/>
    <property type="evidence" value="ECO:0007669"/>
    <property type="project" value="TreeGrafter"/>
</dbReference>
<comment type="pathway">
    <text evidence="3">Carbohydrate biosynthesis; gluconeogenesis.</text>
</comment>
<evidence type="ECO:0000256" key="1">
    <source>
        <dbReference type="ARBA" id="ARBA00001933"/>
    </source>
</evidence>
<evidence type="ECO:0000313" key="12">
    <source>
        <dbReference type="EMBL" id="KAK3052902.1"/>
    </source>
</evidence>
<dbReference type="PANTHER" id="PTHR48078">
    <property type="entry name" value="THREONINE DEHYDRATASE, MITOCHONDRIAL-RELATED"/>
    <property type="match status" value="1"/>
</dbReference>
<evidence type="ECO:0000256" key="2">
    <source>
        <dbReference type="ARBA" id="ARBA00004496"/>
    </source>
</evidence>
<evidence type="ECO:0000256" key="6">
    <source>
        <dbReference type="ARBA" id="ARBA00022432"/>
    </source>
</evidence>
<dbReference type="GO" id="GO:0004794">
    <property type="term" value="F:threonine deaminase activity"/>
    <property type="evidence" value="ECO:0007669"/>
    <property type="project" value="TreeGrafter"/>
</dbReference>
<keyword evidence="7" id="KW-0963">Cytoplasm</keyword>
<dbReference type="InterPro" id="IPR050147">
    <property type="entry name" value="Ser/Thr_Dehydratase"/>
</dbReference>
<dbReference type="InterPro" id="IPR001926">
    <property type="entry name" value="TrpB-like_PALP"/>
</dbReference>
<evidence type="ECO:0000256" key="7">
    <source>
        <dbReference type="ARBA" id="ARBA00022490"/>
    </source>
</evidence>